<evidence type="ECO:0000313" key="2">
    <source>
        <dbReference type="EMBL" id="NHZ93312.1"/>
    </source>
</evidence>
<keyword evidence="1" id="KW-0812">Transmembrane</keyword>
<evidence type="ECO:0000313" key="3">
    <source>
        <dbReference type="Proteomes" id="UP000609726"/>
    </source>
</evidence>
<proteinExistence type="predicted"/>
<dbReference type="EMBL" id="WHJH01000068">
    <property type="protein sequence ID" value="NHZ93312.1"/>
    <property type="molecule type" value="Genomic_DNA"/>
</dbReference>
<protein>
    <submittedName>
        <fullName evidence="2">Uncharacterized protein</fullName>
    </submittedName>
</protein>
<feature type="transmembrane region" description="Helical" evidence="1">
    <location>
        <begin position="128"/>
        <end position="147"/>
    </location>
</feature>
<dbReference type="Proteomes" id="UP000609726">
    <property type="component" value="Unassembled WGS sequence"/>
</dbReference>
<keyword evidence="1" id="KW-0472">Membrane</keyword>
<dbReference type="RefSeq" id="WP_166881997.1">
    <property type="nucleotide sequence ID" value="NZ_WHJH01000068.1"/>
</dbReference>
<keyword evidence="3" id="KW-1185">Reference proteome</keyword>
<keyword evidence="1" id="KW-1133">Transmembrane helix</keyword>
<sequence>MSFHVYIARAGFKETPIGPDEWFASASDCAELRVEKHLNRHGTMFCTVTLKDRRNAGLHLTPHGLIDAQEPSKELILTMFRLAAMLGAGVYGENLDRYASPDHWETHTAADRRTRADRREKRKMARRWRACCYALILIAGAMIGWAAG</sequence>
<evidence type="ECO:0000256" key="1">
    <source>
        <dbReference type="SAM" id="Phobius"/>
    </source>
</evidence>
<gene>
    <name evidence="2" type="ORF">F2P45_30520</name>
</gene>
<reference evidence="2 3" key="1">
    <citation type="submission" date="2019-10" db="EMBL/GenBank/DDBJ databases">
        <title>Taxonomy of Antarctic Massilia spp.: description of Massilia rubra sp. nov., Massilia aquatica sp. nov., Massilia mucilaginosa sp. nov., Massilia frigida sp. nov. isolated from streams, lakes and regoliths.</title>
        <authorList>
            <person name="Holochova P."/>
            <person name="Sedlacek I."/>
            <person name="Kralova S."/>
            <person name="Maslanova I."/>
            <person name="Busse H.-J."/>
            <person name="Stankova E."/>
            <person name="Vrbovska V."/>
            <person name="Kovarovic V."/>
            <person name="Bartak M."/>
            <person name="Svec P."/>
            <person name="Pantucek R."/>
        </authorList>
    </citation>
    <scope>NUCLEOTIDE SEQUENCE [LARGE SCALE GENOMIC DNA]</scope>
    <source>
        <strain evidence="2 3">CCM 8733</strain>
    </source>
</reference>
<name>A0ABX0P4F4_9BURK</name>
<organism evidence="2 3">
    <name type="scientific">Massilia mucilaginosa</name>
    <dbReference type="NCBI Taxonomy" id="2609282"/>
    <lineage>
        <taxon>Bacteria</taxon>
        <taxon>Pseudomonadati</taxon>
        <taxon>Pseudomonadota</taxon>
        <taxon>Betaproteobacteria</taxon>
        <taxon>Burkholderiales</taxon>
        <taxon>Oxalobacteraceae</taxon>
        <taxon>Telluria group</taxon>
        <taxon>Massilia</taxon>
    </lineage>
</organism>
<comment type="caution">
    <text evidence="2">The sequence shown here is derived from an EMBL/GenBank/DDBJ whole genome shotgun (WGS) entry which is preliminary data.</text>
</comment>
<accession>A0ABX0P4F4</accession>